<gene>
    <name evidence="1" type="ORF">ATANTOWER_028421</name>
</gene>
<evidence type="ECO:0000313" key="2">
    <source>
        <dbReference type="Proteomes" id="UP001345963"/>
    </source>
</evidence>
<comment type="caution">
    <text evidence="1">The sequence shown here is derived from an EMBL/GenBank/DDBJ whole genome shotgun (WGS) entry which is preliminary data.</text>
</comment>
<organism evidence="1 2">
    <name type="scientific">Ataeniobius toweri</name>
    <dbReference type="NCBI Taxonomy" id="208326"/>
    <lineage>
        <taxon>Eukaryota</taxon>
        <taxon>Metazoa</taxon>
        <taxon>Chordata</taxon>
        <taxon>Craniata</taxon>
        <taxon>Vertebrata</taxon>
        <taxon>Euteleostomi</taxon>
        <taxon>Actinopterygii</taxon>
        <taxon>Neopterygii</taxon>
        <taxon>Teleostei</taxon>
        <taxon>Neoteleostei</taxon>
        <taxon>Acanthomorphata</taxon>
        <taxon>Ovalentaria</taxon>
        <taxon>Atherinomorphae</taxon>
        <taxon>Cyprinodontiformes</taxon>
        <taxon>Goodeidae</taxon>
        <taxon>Ataeniobius</taxon>
    </lineage>
</organism>
<keyword evidence="2" id="KW-1185">Reference proteome</keyword>
<dbReference type="EMBL" id="JAHUTI010059722">
    <property type="protein sequence ID" value="MED6251328.1"/>
    <property type="molecule type" value="Genomic_DNA"/>
</dbReference>
<sequence length="101" mass="11927">MDYFLNICYLTESEKKFIGRRIGVRETPEKLRGQEGSPVVVCLTATEDTLLLYNSLMKRMLRVLHNVLHFMKNPSLHNDLQRFKRSPQNRVSLLYLLVELF</sequence>
<protein>
    <submittedName>
        <fullName evidence="1">Uncharacterized protein</fullName>
    </submittedName>
</protein>
<evidence type="ECO:0000313" key="1">
    <source>
        <dbReference type="EMBL" id="MED6251328.1"/>
    </source>
</evidence>
<dbReference type="Proteomes" id="UP001345963">
    <property type="component" value="Unassembled WGS sequence"/>
</dbReference>
<proteinExistence type="predicted"/>
<accession>A0ABU7BLF8</accession>
<name>A0ABU7BLF8_9TELE</name>
<reference evidence="1 2" key="1">
    <citation type="submission" date="2021-07" db="EMBL/GenBank/DDBJ databases">
        <authorList>
            <person name="Palmer J.M."/>
        </authorList>
    </citation>
    <scope>NUCLEOTIDE SEQUENCE [LARGE SCALE GENOMIC DNA]</scope>
    <source>
        <strain evidence="1 2">AT_MEX2019</strain>
        <tissue evidence="1">Muscle</tissue>
    </source>
</reference>